<dbReference type="GO" id="GO:0004364">
    <property type="term" value="F:glutathione transferase activity"/>
    <property type="evidence" value="ECO:0007669"/>
    <property type="project" value="TreeGrafter"/>
</dbReference>
<dbReference type="KEGG" id="ccam:M5D45_27095"/>
<evidence type="ECO:0000313" key="5">
    <source>
        <dbReference type="EMBL" id="URF06746.1"/>
    </source>
</evidence>
<protein>
    <recommendedName>
        <fullName evidence="1">2-hydroxychromene-2-carboxylate isomerase</fullName>
        <ecNumber evidence="1">5.99.1.4</ecNumber>
    </recommendedName>
</protein>
<dbReference type="CDD" id="cd03022">
    <property type="entry name" value="DsbA_HCCA_Iso"/>
    <property type="match status" value="1"/>
</dbReference>
<dbReference type="PANTHER" id="PTHR42943">
    <property type="entry name" value="GLUTATHIONE S-TRANSFERASE KAPPA"/>
    <property type="match status" value="1"/>
</dbReference>
<feature type="active site" description="Nucleophile" evidence="2">
    <location>
        <position position="17"/>
    </location>
</feature>
<organism evidence="5 7">
    <name type="scientific">Cupriavidus campinensis</name>
    <dbReference type="NCBI Taxonomy" id="151783"/>
    <lineage>
        <taxon>Bacteria</taxon>
        <taxon>Pseudomonadati</taxon>
        <taxon>Pseudomonadota</taxon>
        <taxon>Betaproteobacteria</taxon>
        <taxon>Burkholderiales</taxon>
        <taxon>Burkholderiaceae</taxon>
        <taxon>Cupriavidus</taxon>
    </lineage>
</organism>
<evidence type="ECO:0000259" key="3">
    <source>
        <dbReference type="Pfam" id="PF01323"/>
    </source>
</evidence>
<accession>A0AAE9L4K6</accession>
<keyword evidence="6" id="KW-1185">Reference proteome</keyword>
<proteinExistence type="inferred from homology"/>
<dbReference type="InterPro" id="IPR001853">
    <property type="entry name" value="DSBA-like_thioredoxin_dom"/>
</dbReference>
<dbReference type="Gene3D" id="3.40.30.10">
    <property type="entry name" value="Glutaredoxin"/>
    <property type="match status" value="1"/>
</dbReference>
<name>A0AAE9L4K6_9BURK</name>
<evidence type="ECO:0000313" key="7">
    <source>
        <dbReference type="Proteomes" id="UP001056132"/>
    </source>
</evidence>
<dbReference type="InterPro" id="IPR044087">
    <property type="entry name" value="NahD-like"/>
</dbReference>
<evidence type="ECO:0000256" key="2">
    <source>
        <dbReference type="PIRSR" id="PIRSR006386-1"/>
    </source>
</evidence>
<dbReference type="InterPro" id="IPR036249">
    <property type="entry name" value="Thioredoxin-like_sf"/>
</dbReference>
<dbReference type="InterPro" id="IPR051924">
    <property type="entry name" value="GST_Kappa/NadH"/>
</dbReference>
<reference evidence="5" key="3">
    <citation type="submission" date="2022-05" db="EMBL/GenBank/DDBJ databases">
        <authorList>
            <person name="Kunte H.-J."/>
        </authorList>
    </citation>
    <scope>NUCLEOTIDE SEQUENCE</scope>
    <source>
        <strain evidence="5">G5</strain>
    </source>
</reference>
<feature type="domain" description="DSBA-like thioredoxin" evidence="3">
    <location>
        <begin position="8"/>
        <end position="200"/>
    </location>
</feature>
<sequence length="206" mass="23487">MSRANRPVIDYYFWMNSDWAYLGADRLDALARRQGVEIRHKPVNLPEVYARTGGVLLGQRSPERQQYRITELVRWCRKLDIHVNPMPRYMCPNADLASGLVIAVDALGLPVLELYKAILRAQWCEERDISSETTLREILASQGFDVDATLARARSAETREIYRRNTDEAVAAGVFGSPSYVFDGELFWGQDRLHMLEVAVAVRLTV</sequence>
<dbReference type="Pfam" id="PF01323">
    <property type="entry name" value="DSBA"/>
    <property type="match status" value="1"/>
</dbReference>
<comment type="similarity">
    <text evidence="1">Belongs to the GST superfamily. NadH family.</text>
</comment>
<evidence type="ECO:0000313" key="6">
    <source>
        <dbReference type="Proteomes" id="UP000318943"/>
    </source>
</evidence>
<reference evidence="5" key="2">
    <citation type="journal article" date="2022" name="Microbiol. Resour. Announc.">
        <title>Genome Sequence of Cupriavidus campinensis Strain G5, a Member of a Bacterial Consortium Capable of Polyethylene Degradation.</title>
        <authorList>
            <person name="Schneider B."/>
            <person name="Pfeiffer F."/>
            <person name="Dyall-Smith M."/>
            <person name="Kunte H.J."/>
        </authorList>
    </citation>
    <scope>NUCLEOTIDE SEQUENCE</scope>
    <source>
        <strain evidence="5">G5</strain>
    </source>
</reference>
<dbReference type="AlphaFoldDB" id="A0AAE9L4K6"/>
<dbReference type="PIRSF" id="PIRSF006386">
    <property type="entry name" value="HCCAis_GSTk"/>
    <property type="match status" value="1"/>
</dbReference>
<dbReference type="Proteomes" id="UP001056132">
    <property type="component" value="Chromosome 2"/>
</dbReference>
<dbReference type="GO" id="GO:0006749">
    <property type="term" value="P:glutathione metabolic process"/>
    <property type="evidence" value="ECO:0007669"/>
    <property type="project" value="TreeGrafter"/>
</dbReference>
<dbReference type="Proteomes" id="UP000318943">
    <property type="component" value="Unassembled WGS sequence"/>
</dbReference>
<dbReference type="SUPFAM" id="SSF52833">
    <property type="entry name" value="Thioredoxin-like"/>
    <property type="match status" value="1"/>
</dbReference>
<evidence type="ECO:0000256" key="1">
    <source>
        <dbReference type="PIRNR" id="PIRNR006386"/>
    </source>
</evidence>
<evidence type="ECO:0000313" key="4">
    <source>
        <dbReference type="EMBL" id="TSP12833.1"/>
    </source>
</evidence>
<gene>
    <name evidence="4" type="ORF">FGG12_11585</name>
    <name evidence="5" type="ORF">M5D45_27095</name>
</gene>
<dbReference type="RefSeq" id="WP_144197797.1">
    <property type="nucleotide sequence ID" value="NZ_CAJPVH010000025.1"/>
</dbReference>
<dbReference type="EMBL" id="CP097331">
    <property type="protein sequence ID" value="URF06746.1"/>
    <property type="molecule type" value="Genomic_DNA"/>
</dbReference>
<dbReference type="GO" id="GO:1901170">
    <property type="term" value="P:naphthalene catabolic process"/>
    <property type="evidence" value="ECO:0007669"/>
    <property type="project" value="InterPro"/>
</dbReference>
<keyword evidence="1 5" id="KW-0413">Isomerase</keyword>
<dbReference type="GO" id="GO:0018845">
    <property type="term" value="F:2-hydroxychromene-2-carboxylate isomerase activity"/>
    <property type="evidence" value="ECO:0007669"/>
    <property type="project" value="UniProtKB-UniRule"/>
</dbReference>
<dbReference type="InterPro" id="IPR014440">
    <property type="entry name" value="HCCAis_GSTk"/>
</dbReference>
<dbReference type="GO" id="GO:0004602">
    <property type="term" value="F:glutathione peroxidase activity"/>
    <property type="evidence" value="ECO:0007669"/>
    <property type="project" value="TreeGrafter"/>
</dbReference>
<reference evidence="4 6" key="1">
    <citation type="submission" date="2019-05" db="EMBL/GenBank/DDBJ databases">
        <title>Whole genome sequence analysis of Cupriavidus campinensis S14E4C strain.</title>
        <authorList>
            <person name="Abbaszade G."/>
            <person name="Szabo A."/>
            <person name="Toumi M."/>
            <person name="Toth E."/>
        </authorList>
    </citation>
    <scope>NUCLEOTIDE SEQUENCE [LARGE SCALE GENOMIC DNA]</scope>
    <source>
        <strain evidence="4 6">S14E4C</strain>
    </source>
</reference>
<comment type="catalytic activity">
    <reaction evidence="1">
        <text>2-hydroxychromene-2-carboxylate = (3E)-4-(2-hydroxyphenyl)-2-oxobut-3-enoate</text>
        <dbReference type="Rhea" id="RHEA:27401"/>
        <dbReference type="ChEBI" id="CHEBI:59350"/>
        <dbReference type="ChEBI" id="CHEBI:59353"/>
        <dbReference type="EC" id="5.99.1.4"/>
    </reaction>
</comment>
<dbReference type="EC" id="5.99.1.4" evidence="1"/>
<dbReference type="PANTHER" id="PTHR42943:SF13">
    <property type="entry name" value="GLUTATHIONE S-TRANSFERASE KAPPA-RELATED"/>
    <property type="match status" value="1"/>
</dbReference>
<dbReference type="EMBL" id="VCIZ01000005">
    <property type="protein sequence ID" value="TSP12833.1"/>
    <property type="molecule type" value="Genomic_DNA"/>
</dbReference>